<keyword evidence="11" id="KW-1185">Reference proteome</keyword>
<feature type="transmembrane region" description="Helical" evidence="8">
    <location>
        <begin position="385"/>
        <end position="405"/>
    </location>
</feature>
<evidence type="ECO:0000259" key="9">
    <source>
        <dbReference type="PROSITE" id="PS50109"/>
    </source>
</evidence>
<dbReference type="PRINTS" id="PR00344">
    <property type="entry name" value="BCTRLSENSOR"/>
</dbReference>
<evidence type="ECO:0000313" key="11">
    <source>
        <dbReference type="Proteomes" id="UP001300692"/>
    </source>
</evidence>
<dbReference type="PROSITE" id="PS50109">
    <property type="entry name" value="HIS_KIN"/>
    <property type="match status" value="1"/>
</dbReference>
<evidence type="ECO:0000256" key="1">
    <source>
        <dbReference type="ARBA" id="ARBA00000085"/>
    </source>
</evidence>
<dbReference type="RefSeq" id="WP_264137855.1">
    <property type="nucleotide sequence ID" value="NZ_JAOYOD010000001.1"/>
</dbReference>
<feature type="coiled-coil region" evidence="7">
    <location>
        <begin position="359"/>
        <end position="438"/>
    </location>
</feature>
<keyword evidence="3" id="KW-0597">Phosphoprotein</keyword>
<dbReference type="PANTHER" id="PTHR43711">
    <property type="entry name" value="TWO-COMPONENT HISTIDINE KINASE"/>
    <property type="match status" value="1"/>
</dbReference>
<dbReference type="Gene3D" id="3.30.565.10">
    <property type="entry name" value="Histidine kinase-like ATPase, C-terminal domain"/>
    <property type="match status" value="1"/>
</dbReference>
<evidence type="ECO:0000256" key="8">
    <source>
        <dbReference type="SAM" id="Phobius"/>
    </source>
</evidence>
<organism evidence="10 11">
    <name type="scientific">Reichenbachiella ulvae</name>
    <dbReference type="NCBI Taxonomy" id="2980104"/>
    <lineage>
        <taxon>Bacteria</taxon>
        <taxon>Pseudomonadati</taxon>
        <taxon>Bacteroidota</taxon>
        <taxon>Cytophagia</taxon>
        <taxon>Cytophagales</taxon>
        <taxon>Reichenbachiellaceae</taxon>
        <taxon>Reichenbachiella</taxon>
    </lineage>
</organism>
<dbReference type="SUPFAM" id="SSF55874">
    <property type="entry name" value="ATPase domain of HSP90 chaperone/DNA topoisomerase II/histidine kinase"/>
    <property type="match status" value="1"/>
</dbReference>
<dbReference type="CDD" id="cd00075">
    <property type="entry name" value="HATPase"/>
    <property type="match status" value="1"/>
</dbReference>
<proteinExistence type="predicted"/>
<keyword evidence="10" id="KW-0067">ATP-binding</keyword>
<comment type="catalytic activity">
    <reaction evidence="1">
        <text>ATP + protein L-histidine = ADP + protein N-phospho-L-histidine.</text>
        <dbReference type="EC" id="2.7.13.3"/>
    </reaction>
</comment>
<dbReference type="InterPro" id="IPR004358">
    <property type="entry name" value="Sig_transdc_His_kin-like_C"/>
</dbReference>
<accession>A0ABT3CUW5</accession>
<dbReference type="Pfam" id="PF00512">
    <property type="entry name" value="HisKA"/>
    <property type="match status" value="1"/>
</dbReference>
<evidence type="ECO:0000256" key="5">
    <source>
        <dbReference type="ARBA" id="ARBA00022777"/>
    </source>
</evidence>
<name>A0ABT3CUW5_9BACT</name>
<dbReference type="PANTHER" id="PTHR43711:SF1">
    <property type="entry name" value="HISTIDINE KINASE 1"/>
    <property type="match status" value="1"/>
</dbReference>
<dbReference type="SMART" id="SM00387">
    <property type="entry name" value="HATPase_c"/>
    <property type="match status" value="1"/>
</dbReference>
<dbReference type="InterPro" id="IPR019734">
    <property type="entry name" value="TPR_rpt"/>
</dbReference>
<dbReference type="InterPro" id="IPR003594">
    <property type="entry name" value="HATPase_dom"/>
</dbReference>
<dbReference type="EMBL" id="JAOYOD010000001">
    <property type="protein sequence ID" value="MCV9387028.1"/>
    <property type="molecule type" value="Genomic_DNA"/>
</dbReference>
<dbReference type="SMART" id="SM00388">
    <property type="entry name" value="HisKA"/>
    <property type="match status" value="1"/>
</dbReference>
<keyword evidence="7" id="KW-0175">Coiled coil</keyword>
<dbReference type="Gene3D" id="1.10.287.130">
    <property type="match status" value="1"/>
</dbReference>
<keyword evidence="10" id="KW-0547">Nucleotide-binding</keyword>
<protein>
    <recommendedName>
        <fullName evidence="2">histidine kinase</fullName>
        <ecNumber evidence="2">2.7.13.3</ecNumber>
    </recommendedName>
</protein>
<dbReference type="Proteomes" id="UP001300692">
    <property type="component" value="Unassembled WGS sequence"/>
</dbReference>
<dbReference type="Pfam" id="PF13181">
    <property type="entry name" value="TPR_8"/>
    <property type="match status" value="1"/>
</dbReference>
<dbReference type="CDD" id="cd00082">
    <property type="entry name" value="HisKA"/>
    <property type="match status" value="1"/>
</dbReference>
<evidence type="ECO:0000256" key="7">
    <source>
        <dbReference type="SAM" id="Coils"/>
    </source>
</evidence>
<dbReference type="SUPFAM" id="SSF47384">
    <property type="entry name" value="Homodimeric domain of signal transducing histidine kinase"/>
    <property type="match status" value="1"/>
</dbReference>
<evidence type="ECO:0000256" key="2">
    <source>
        <dbReference type="ARBA" id="ARBA00012438"/>
    </source>
</evidence>
<evidence type="ECO:0000256" key="3">
    <source>
        <dbReference type="ARBA" id="ARBA00022553"/>
    </source>
</evidence>
<dbReference type="InterPro" id="IPR005467">
    <property type="entry name" value="His_kinase_dom"/>
</dbReference>
<dbReference type="SUPFAM" id="SSF48452">
    <property type="entry name" value="TPR-like"/>
    <property type="match status" value="1"/>
</dbReference>
<dbReference type="InterPro" id="IPR036890">
    <property type="entry name" value="HATPase_C_sf"/>
</dbReference>
<dbReference type="InterPro" id="IPR050736">
    <property type="entry name" value="Sensor_HK_Regulatory"/>
</dbReference>
<evidence type="ECO:0000256" key="4">
    <source>
        <dbReference type="ARBA" id="ARBA00022679"/>
    </source>
</evidence>
<evidence type="ECO:0000313" key="10">
    <source>
        <dbReference type="EMBL" id="MCV9387028.1"/>
    </source>
</evidence>
<gene>
    <name evidence="10" type="ORF">N7U62_10160</name>
</gene>
<keyword evidence="4" id="KW-0808">Transferase</keyword>
<dbReference type="InterPro" id="IPR003661">
    <property type="entry name" value="HisK_dim/P_dom"/>
</dbReference>
<evidence type="ECO:0000256" key="6">
    <source>
        <dbReference type="ARBA" id="ARBA00023012"/>
    </source>
</evidence>
<sequence length="652" mass="74383">MFERLIRLSILLLLALGMGLVNTHAQTISQIDSLNRLAENNSEGSPDYISKIAKQALQFSKDIGYINGEIQALNNLCFACYIRGENEDAIKACKKAIELNNANGDRFDVSNSYNYLGLTYIQIKEFDAGINEMLKLIDIATKNDNNYLLADACSNIGLAYLLKGAPDKAKEYYHIAAKIHEEIDHPTSKVYVDLNLGQLYYNKEQYDSALYFLKKSNEAAKKLDNSRAMYYSFVLMGQLPIINQDSATYYLLEAIQITGQLDWDIEMLNSHIYLSHQYRKTGKYNMSIQAAEMAESLAEKLKKHEKLLECYDLMVRNYTQTEEISKAQLYLDKRKKLSDSLHLNQKNELITGLLDANQKLGAEREYDQLKLELEAAELRIQEKNYIILISIIGITFVLLILAFIMKLSRLRAKSNIELRQLNDQLDASNKEKDLLMGMIAHDLRSPMNKILGLTQLLKNKKPQDEEAYLIGLIESMTIESKTLTDELLEINRIESGKFKTKKSKIDIKAFFDEIVYHQDQAAKSKLIEVSTDWNFDKETIESDRGILQRVIENILSNAIKFCNPKSRIHVSADLKQNKLHVSVRDTGPGIPESERNQLFKRFGKTSVKPTANEPSTGLGLYIVQSLVERLRGNIYLNTEYKEGAEFVIDIPV</sequence>
<dbReference type="Pfam" id="PF02518">
    <property type="entry name" value="HATPase_c"/>
    <property type="match status" value="1"/>
</dbReference>
<keyword evidence="6" id="KW-0902">Two-component regulatory system</keyword>
<keyword evidence="8" id="KW-0472">Membrane</keyword>
<reference evidence="10 11" key="1">
    <citation type="submission" date="2022-10" db="EMBL/GenBank/DDBJ databases">
        <title>Comparative genomics and taxonomic characterization of three novel marine species of genus Reichenbachiella exhibiting antioxidant and polysaccharide degradation activities.</title>
        <authorList>
            <person name="Muhammad N."/>
            <person name="Lee Y.-J."/>
            <person name="Ko J."/>
            <person name="Kim S.-G."/>
        </authorList>
    </citation>
    <scope>NUCLEOTIDE SEQUENCE [LARGE SCALE GENOMIC DNA]</scope>
    <source>
        <strain evidence="10 11">ABR2-5</strain>
    </source>
</reference>
<dbReference type="GO" id="GO:0005524">
    <property type="term" value="F:ATP binding"/>
    <property type="evidence" value="ECO:0007669"/>
    <property type="project" value="UniProtKB-KW"/>
</dbReference>
<keyword evidence="8" id="KW-0812">Transmembrane</keyword>
<dbReference type="InterPro" id="IPR036097">
    <property type="entry name" value="HisK_dim/P_sf"/>
</dbReference>
<feature type="domain" description="Histidine kinase" evidence="9">
    <location>
        <begin position="438"/>
        <end position="652"/>
    </location>
</feature>
<keyword evidence="5" id="KW-0418">Kinase</keyword>
<dbReference type="Gene3D" id="1.25.40.10">
    <property type="entry name" value="Tetratricopeptide repeat domain"/>
    <property type="match status" value="1"/>
</dbReference>
<dbReference type="InterPro" id="IPR011990">
    <property type="entry name" value="TPR-like_helical_dom_sf"/>
</dbReference>
<dbReference type="EC" id="2.7.13.3" evidence="2"/>
<dbReference type="SMART" id="SM00028">
    <property type="entry name" value="TPR"/>
    <property type="match status" value="5"/>
</dbReference>
<keyword evidence="8" id="KW-1133">Transmembrane helix</keyword>
<comment type="caution">
    <text evidence="10">The sequence shown here is derived from an EMBL/GenBank/DDBJ whole genome shotgun (WGS) entry which is preliminary data.</text>
</comment>